<reference evidence="1" key="2">
    <citation type="journal article" date="2015" name="Fish Shellfish Immunol.">
        <title>Early steps in the European eel (Anguilla anguilla)-Vibrio vulnificus interaction in the gills: Role of the RtxA13 toxin.</title>
        <authorList>
            <person name="Callol A."/>
            <person name="Pajuelo D."/>
            <person name="Ebbesson L."/>
            <person name="Teles M."/>
            <person name="MacKenzie S."/>
            <person name="Amaro C."/>
        </authorList>
    </citation>
    <scope>NUCLEOTIDE SEQUENCE</scope>
</reference>
<dbReference type="InterPro" id="IPR011029">
    <property type="entry name" value="DEATH-like_dom_sf"/>
</dbReference>
<name>A0A0E9XE86_ANGAN</name>
<evidence type="ECO:0000313" key="1">
    <source>
        <dbReference type="EMBL" id="JAI00742.1"/>
    </source>
</evidence>
<sequence>MADTQLFDARREFVDRVSKDVIVQLLDDLLEDRGYKRWRKGAVIEDNRSRAKWRAISLILCERKGQ</sequence>
<organism evidence="1">
    <name type="scientific">Anguilla anguilla</name>
    <name type="common">European freshwater eel</name>
    <name type="synonym">Muraena anguilla</name>
    <dbReference type="NCBI Taxonomy" id="7936"/>
    <lineage>
        <taxon>Eukaryota</taxon>
        <taxon>Metazoa</taxon>
        <taxon>Chordata</taxon>
        <taxon>Craniata</taxon>
        <taxon>Vertebrata</taxon>
        <taxon>Euteleostomi</taxon>
        <taxon>Actinopterygii</taxon>
        <taxon>Neopterygii</taxon>
        <taxon>Teleostei</taxon>
        <taxon>Anguilliformes</taxon>
        <taxon>Anguillidae</taxon>
        <taxon>Anguilla</taxon>
    </lineage>
</organism>
<proteinExistence type="predicted"/>
<dbReference type="Gene3D" id="1.10.533.10">
    <property type="entry name" value="Death Domain, Fas"/>
    <property type="match status" value="1"/>
</dbReference>
<dbReference type="AlphaFoldDB" id="A0A0E9XE86"/>
<protein>
    <submittedName>
        <fullName evidence="1">Uncharacterized protein</fullName>
    </submittedName>
</protein>
<accession>A0A0E9XE86</accession>
<dbReference type="EMBL" id="GBXM01007836">
    <property type="protein sequence ID" value="JAI00742.1"/>
    <property type="molecule type" value="Transcribed_RNA"/>
</dbReference>
<reference evidence="1" key="1">
    <citation type="submission" date="2014-11" db="EMBL/GenBank/DDBJ databases">
        <authorList>
            <person name="Amaro Gonzalez C."/>
        </authorList>
    </citation>
    <scope>NUCLEOTIDE SEQUENCE</scope>
</reference>